<dbReference type="PIRSF" id="PIRSF003078">
    <property type="entry name" value="GidB"/>
    <property type="match status" value="1"/>
</dbReference>
<dbReference type="AlphaFoldDB" id="A0A3B0REL5"/>
<dbReference type="EMBL" id="UOED01000024">
    <property type="protein sequence ID" value="VAV87306.1"/>
    <property type="molecule type" value="Genomic_DNA"/>
</dbReference>
<dbReference type="NCBIfam" id="TIGR00138">
    <property type="entry name" value="rsmG_gidB"/>
    <property type="match status" value="1"/>
</dbReference>
<dbReference type="GO" id="GO:0005829">
    <property type="term" value="C:cytosol"/>
    <property type="evidence" value="ECO:0007669"/>
    <property type="project" value="TreeGrafter"/>
</dbReference>
<evidence type="ECO:0000313" key="4">
    <source>
        <dbReference type="EMBL" id="VAV87306.1"/>
    </source>
</evidence>
<dbReference type="GO" id="GO:0070043">
    <property type="term" value="F:rRNA (guanine-N7-)-methyltransferase activity"/>
    <property type="evidence" value="ECO:0007669"/>
    <property type="project" value="TreeGrafter"/>
</dbReference>
<protein>
    <submittedName>
        <fullName evidence="4">16S rRNA (Guanine(527)-N(7))-methyltransferase</fullName>
        <ecNumber evidence="4">2.1.1.170</ecNumber>
    </submittedName>
</protein>
<dbReference type="SUPFAM" id="SSF53335">
    <property type="entry name" value="S-adenosyl-L-methionine-dependent methyltransferases"/>
    <property type="match status" value="1"/>
</dbReference>
<dbReference type="InterPro" id="IPR029063">
    <property type="entry name" value="SAM-dependent_MTases_sf"/>
</dbReference>
<proteinExistence type="inferred from homology"/>
<dbReference type="PANTHER" id="PTHR31760:SF0">
    <property type="entry name" value="S-ADENOSYL-L-METHIONINE-DEPENDENT METHYLTRANSFERASES SUPERFAMILY PROTEIN"/>
    <property type="match status" value="1"/>
</dbReference>
<dbReference type="Pfam" id="PF02527">
    <property type="entry name" value="GidB"/>
    <property type="match status" value="1"/>
</dbReference>
<dbReference type="Gene3D" id="3.40.50.150">
    <property type="entry name" value="Vaccinia Virus protein VP39"/>
    <property type="match status" value="1"/>
</dbReference>
<dbReference type="HAMAP" id="MF_00074">
    <property type="entry name" value="16SrRNA_methyltr_G"/>
    <property type="match status" value="1"/>
</dbReference>
<sequence>MANIFGEEDFYKKTNVPRETMDKIHIYASLLEKWQKKINLVSSATLPDMWRRHFYDSFQLKDLFEGSNSGNLKILDIGSGAGFPGLLLSMFDIGEFHMVESNNKKCAFMGQVIRQTGCRAIVHNERVENMASFPVDYVISRACASLDKLLGLGRNFMGTDTVCLFLKGQIADQEILDAKANWDLNVKKFTSVSEESGMILKVSHIKALSRI</sequence>
<accession>A0A3B0REL5</accession>
<keyword evidence="1" id="KW-0963">Cytoplasm</keyword>
<evidence type="ECO:0000256" key="3">
    <source>
        <dbReference type="ARBA" id="ARBA00022679"/>
    </source>
</evidence>
<name>A0A3B0REL5_9ZZZZ</name>
<keyword evidence="2" id="KW-0698">rRNA processing</keyword>
<dbReference type="PANTHER" id="PTHR31760">
    <property type="entry name" value="S-ADENOSYL-L-METHIONINE-DEPENDENT METHYLTRANSFERASES SUPERFAMILY PROTEIN"/>
    <property type="match status" value="1"/>
</dbReference>
<reference evidence="4" key="1">
    <citation type="submission" date="2018-06" db="EMBL/GenBank/DDBJ databases">
        <authorList>
            <person name="Zhirakovskaya E."/>
        </authorList>
    </citation>
    <scope>NUCLEOTIDE SEQUENCE</scope>
</reference>
<organism evidence="4">
    <name type="scientific">hydrothermal vent metagenome</name>
    <dbReference type="NCBI Taxonomy" id="652676"/>
    <lineage>
        <taxon>unclassified sequences</taxon>
        <taxon>metagenomes</taxon>
        <taxon>ecological metagenomes</taxon>
    </lineage>
</organism>
<evidence type="ECO:0000256" key="2">
    <source>
        <dbReference type="ARBA" id="ARBA00022552"/>
    </source>
</evidence>
<dbReference type="InterPro" id="IPR003682">
    <property type="entry name" value="rRNA_ssu_MeTfrase_G"/>
</dbReference>
<gene>
    <name evidence="4" type="ORF">MNBD_ALPHA02-2462</name>
</gene>
<evidence type="ECO:0000256" key="1">
    <source>
        <dbReference type="ARBA" id="ARBA00022490"/>
    </source>
</evidence>
<dbReference type="EC" id="2.1.1.170" evidence="4"/>
<keyword evidence="4" id="KW-0489">Methyltransferase</keyword>
<keyword evidence="3 4" id="KW-0808">Transferase</keyword>